<dbReference type="CDD" id="cd00038">
    <property type="entry name" value="CAP_ED"/>
    <property type="match status" value="1"/>
</dbReference>
<keyword evidence="10" id="KW-0010">Activator</keyword>
<evidence type="ECO:0000256" key="10">
    <source>
        <dbReference type="ARBA" id="ARBA00023159"/>
    </source>
</evidence>
<keyword evidence="5" id="KW-0021">Allosteric enzyme</keyword>
<dbReference type="PANTHER" id="PTHR24567">
    <property type="entry name" value="CRP FAMILY TRANSCRIPTIONAL REGULATORY PROTEIN"/>
    <property type="match status" value="1"/>
</dbReference>
<evidence type="ECO:0000256" key="8">
    <source>
        <dbReference type="ARBA" id="ARBA00023026"/>
    </source>
</evidence>
<dbReference type="InterPro" id="IPR050397">
    <property type="entry name" value="Env_Response_Regulators"/>
</dbReference>
<dbReference type="InterPro" id="IPR018490">
    <property type="entry name" value="cNMP-bd_dom_sf"/>
</dbReference>
<evidence type="ECO:0000256" key="7">
    <source>
        <dbReference type="ARBA" id="ARBA00023015"/>
    </source>
</evidence>
<evidence type="ECO:0000313" key="15">
    <source>
        <dbReference type="EMBL" id="GGZ57019.1"/>
    </source>
</evidence>
<feature type="domain" description="HTH crp-type" evidence="14">
    <location>
        <begin position="191"/>
        <end position="264"/>
    </location>
</feature>
<dbReference type="InterPro" id="IPR000595">
    <property type="entry name" value="cNMP-bd_dom"/>
</dbReference>
<evidence type="ECO:0000256" key="11">
    <source>
        <dbReference type="ARBA" id="ARBA00023163"/>
    </source>
</evidence>
<evidence type="ECO:0000256" key="6">
    <source>
        <dbReference type="ARBA" id="ARBA00022636"/>
    </source>
</evidence>
<keyword evidence="4" id="KW-0678">Repressor</keyword>
<evidence type="ECO:0000256" key="2">
    <source>
        <dbReference type="ARBA" id="ARBA00011738"/>
    </source>
</evidence>
<evidence type="ECO:0000256" key="3">
    <source>
        <dbReference type="ARBA" id="ARBA00020769"/>
    </source>
</evidence>
<evidence type="ECO:0000256" key="5">
    <source>
        <dbReference type="ARBA" id="ARBA00022533"/>
    </source>
</evidence>
<keyword evidence="16" id="KW-1185">Reference proteome</keyword>
<accession>A0ABQ3BUD1</accession>
<comment type="caution">
    <text evidence="15">The sequence shown here is derived from an EMBL/GenBank/DDBJ whole genome shotgun (WGS) entry which is preliminary data.</text>
</comment>
<keyword evidence="8" id="KW-0843">Virulence</keyword>
<dbReference type="Pfam" id="PF13545">
    <property type="entry name" value="HTH_Crp_2"/>
    <property type="match status" value="1"/>
</dbReference>
<dbReference type="CDD" id="cd00092">
    <property type="entry name" value="HTH_CRP"/>
    <property type="match status" value="1"/>
</dbReference>
<protein>
    <recommendedName>
        <fullName evidence="3">CRP-like protein Clp</fullName>
    </recommendedName>
    <alternativeName>
        <fullName evidence="12">Catabolite activation-like protein</fullName>
    </alternativeName>
</protein>
<dbReference type="SUPFAM" id="SSF46785">
    <property type="entry name" value="Winged helix' DNA-binding domain"/>
    <property type="match status" value="1"/>
</dbReference>
<keyword evidence="7" id="KW-0805">Transcription regulation</keyword>
<dbReference type="PROSITE" id="PS51063">
    <property type="entry name" value="HTH_CRP_2"/>
    <property type="match status" value="1"/>
</dbReference>
<gene>
    <name evidence="15" type="primary">anr</name>
    <name evidence="15" type="ORF">GCM10008101_08160</name>
</gene>
<reference evidence="16" key="1">
    <citation type="journal article" date="2019" name="Int. J. Syst. Evol. Microbiol.">
        <title>The Global Catalogue of Microorganisms (GCM) 10K type strain sequencing project: providing services to taxonomists for standard genome sequencing and annotation.</title>
        <authorList>
            <consortium name="The Broad Institute Genomics Platform"/>
            <consortium name="The Broad Institute Genome Sequencing Center for Infectious Disease"/>
            <person name="Wu L."/>
            <person name="Ma J."/>
        </authorList>
    </citation>
    <scope>NUCLEOTIDE SEQUENCE [LARGE SCALE GENOMIC DNA]</scope>
    <source>
        <strain evidence="16">KCTC 22558</strain>
    </source>
</reference>
<organism evidence="15 16">
    <name type="scientific">Cognatilysobacter xinjiangensis</name>
    <dbReference type="NCBI Taxonomy" id="546892"/>
    <lineage>
        <taxon>Bacteria</taxon>
        <taxon>Pseudomonadati</taxon>
        <taxon>Pseudomonadota</taxon>
        <taxon>Gammaproteobacteria</taxon>
        <taxon>Lysobacterales</taxon>
        <taxon>Lysobacteraceae</taxon>
        <taxon>Cognatilysobacter</taxon>
    </lineage>
</organism>
<dbReference type="SUPFAM" id="SSF51206">
    <property type="entry name" value="cAMP-binding domain-like"/>
    <property type="match status" value="1"/>
</dbReference>
<keyword evidence="6" id="KW-0973">c-di-GMP</keyword>
<sequence length="276" mass="30762">MPTSTRRTTWCAHGSRARSEPTRETLLNPTAFPRQDARTLSDDGDELHFCSTCAFSDACLSQGMDKSALMELHVLVEHVGPIRAGEHVFREGDDFDAIAAVRAGTVKTYVVDRDGREHVLGFHLPGEVIGLNAIDTDHYPCNAVALDTVMLCRFSFPQMELLATRVPGLQRQLFRLMSRDIGRASQLAGDFTADQRLAAFLIGFSRRLAARGFSPHRFQLTMARTDIANYLRLAPETVSRVLKRFQVEGWVTVERRELQLLVPDALEALAAPVLRA</sequence>
<keyword evidence="11" id="KW-0804">Transcription</keyword>
<evidence type="ECO:0000256" key="12">
    <source>
        <dbReference type="ARBA" id="ARBA00031697"/>
    </source>
</evidence>
<dbReference type="Pfam" id="PF00027">
    <property type="entry name" value="cNMP_binding"/>
    <property type="match status" value="1"/>
</dbReference>
<name>A0ABQ3BUD1_9GAMM</name>
<dbReference type="Proteomes" id="UP000643403">
    <property type="component" value="Unassembled WGS sequence"/>
</dbReference>
<dbReference type="SMART" id="SM00100">
    <property type="entry name" value="cNMP"/>
    <property type="match status" value="1"/>
</dbReference>
<dbReference type="PROSITE" id="PS50042">
    <property type="entry name" value="CNMP_BINDING_3"/>
    <property type="match status" value="1"/>
</dbReference>
<evidence type="ECO:0000256" key="1">
    <source>
        <dbReference type="ARBA" id="ARBA00004496"/>
    </source>
</evidence>
<evidence type="ECO:0000313" key="16">
    <source>
        <dbReference type="Proteomes" id="UP000643403"/>
    </source>
</evidence>
<evidence type="ECO:0000259" key="13">
    <source>
        <dbReference type="PROSITE" id="PS50042"/>
    </source>
</evidence>
<dbReference type="Gene3D" id="2.60.120.10">
    <property type="entry name" value="Jelly Rolls"/>
    <property type="match status" value="1"/>
</dbReference>
<dbReference type="InterPro" id="IPR036390">
    <property type="entry name" value="WH_DNA-bd_sf"/>
</dbReference>
<keyword evidence="9" id="KW-0238">DNA-binding</keyword>
<dbReference type="InterPro" id="IPR014710">
    <property type="entry name" value="RmlC-like_jellyroll"/>
</dbReference>
<dbReference type="PRINTS" id="PR00034">
    <property type="entry name" value="HTHCRP"/>
</dbReference>
<dbReference type="InterPro" id="IPR036388">
    <property type="entry name" value="WH-like_DNA-bd_sf"/>
</dbReference>
<evidence type="ECO:0000256" key="4">
    <source>
        <dbReference type="ARBA" id="ARBA00022491"/>
    </source>
</evidence>
<dbReference type="EMBL" id="BMXY01000001">
    <property type="protein sequence ID" value="GGZ57019.1"/>
    <property type="molecule type" value="Genomic_DNA"/>
</dbReference>
<proteinExistence type="predicted"/>
<dbReference type="InterPro" id="IPR012318">
    <property type="entry name" value="HTH_CRP"/>
</dbReference>
<feature type="domain" description="Cyclic nucleotide-binding" evidence="13">
    <location>
        <begin position="60"/>
        <end position="134"/>
    </location>
</feature>
<evidence type="ECO:0000259" key="14">
    <source>
        <dbReference type="PROSITE" id="PS51063"/>
    </source>
</evidence>
<dbReference type="PANTHER" id="PTHR24567:SF75">
    <property type="entry name" value="FUMARATE AND NITRATE REDUCTION REGULATORY PROTEIN"/>
    <property type="match status" value="1"/>
</dbReference>
<dbReference type="SMART" id="SM00419">
    <property type="entry name" value="HTH_CRP"/>
    <property type="match status" value="1"/>
</dbReference>
<dbReference type="Gene3D" id="1.10.10.10">
    <property type="entry name" value="Winged helix-like DNA-binding domain superfamily/Winged helix DNA-binding domain"/>
    <property type="match status" value="1"/>
</dbReference>
<comment type="subunit">
    <text evidence="2">Homodimer.</text>
</comment>
<evidence type="ECO:0000256" key="9">
    <source>
        <dbReference type="ARBA" id="ARBA00023125"/>
    </source>
</evidence>
<comment type="subcellular location">
    <subcellularLocation>
        <location evidence="1">Cytoplasm</location>
    </subcellularLocation>
</comment>